<reference evidence="5 6" key="1">
    <citation type="journal article" date="2016" name="Nat. Commun.">
        <title>Thousands of microbial genomes shed light on interconnected biogeochemical processes in an aquifer system.</title>
        <authorList>
            <person name="Anantharaman K."/>
            <person name="Brown C.T."/>
            <person name="Hug L.A."/>
            <person name="Sharon I."/>
            <person name="Castelle C.J."/>
            <person name="Probst A.J."/>
            <person name="Thomas B.C."/>
            <person name="Singh A."/>
            <person name="Wilkins M.J."/>
            <person name="Karaoz U."/>
            <person name="Brodie E.L."/>
            <person name="Williams K.H."/>
            <person name="Hubbard S.S."/>
            <person name="Banfield J.F."/>
        </authorList>
    </citation>
    <scope>NUCLEOTIDE SEQUENCE [LARGE SCALE GENOMIC DNA]</scope>
</reference>
<dbReference type="EMBL" id="MEUM01000140">
    <property type="protein sequence ID" value="OGC39253.1"/>
    <property type="molecule type" value="Genomic_DNA"/>
</dbReference>
<feature type="domain" description="FAD/NAD(P)-binding" evidence="4">
    <location>
        <begin position="7"/>
        <end position="249"/>
    </location>
</feature>
<gene>
    <name evidence="5" type="ORF">A2Y85_02775</name>
</gene>
<dbReference type="Gene3D" id="3.50.50.60">
    <property type="entry name" value="FAD/NAD(P)-binding domain"/>
    <property type="match status" value="2"/>
</dbReference>
<keyword evidence="1" id="KW-0285">Flavoprotein</keyword>
<evidence type="ECO:0000256" key="2">
    <source>
        <dbReference type="ARBA" id="ARBA00023002"/>
    </source>
</evidence>
<accession>A0A1F4U4M7</accession>
<dbReference type="PRINTS" id="PR00469">
    <property type="entry name" value="PNDRDTASEII"/>
</dbReference>
<dbReference type="InterPro" id="IPR036188">
    <property type="entry name" value="FAD/NAD-bd_sf"/>
</dbReference>
<dbReference type="Proteomes" id="UP000177025">
    <property type="component" value="Unassembled WGS sequence"/>
</dbReference>
<dbReference type="InterPro" id="IPR050097">
    <property type="entry name" value="Ferredoxin-NADP_redctase_2"/>
</dbReference>
<dbReference type="SUPFAM" id="SSF51905">
    <property type="entry name" value="FAD/NAD(P)-binding domain"/>
    <property type="match status" value="1"/>
</dbReference>
<dbReference type="PRINTS" id="PR00368">
    <property type="entry name" value="FADPNR"/>
</dbReference>
<dbReference type="PANTHER" id="PTHR48105">
    <property type="entry name" value="THIOREDOXIN REDUCTASE 1-RELATED-RELATED"/>
    <property type="match status" value="1"/>
</dbReference>
<evidence type="ECO:0000259" key="4">
    <source>
        <dbReference type="Pfam" id="PF07992"/>
    </source>
</evidence>
<evidence type="ECO:0000313" key="6">
    <source>
        <dbReference type="Proteomes" id="UP000177025"/>
    </source>
</evidence>
<dbReference type="Pfam" id="PF07992">
    <property type="entry name" value="Pyr_redox_2"/>
    <property type="match status" value="1"/>
</dbReference>
<comment type="caution">
    <text evidence="5">The sequence shown here is derived from an EMBL/GenBank/DDBJ whole genome shotgun (WGS) entry which is preliminary data.</text>
</comment>
<dbReference type="AlphaFoldDB" id="A0A1F4U4M7"/>
<feature type="region of interest" description="Disordered" evidence="3">
    <location>
        <begin position="304"/>
        <end position="333"/>
    </location>
</feature>
<organism evidence="5 6">
    <name type="scientific">candidate division WOR-3 bacterium RBG_13_43_14</name>
    <dbReference type="NCBI Taxonomy" id="1802590"/>
    <lineage>
        <taxon>Bacteria</taxon>
        <taxon>Bacteria division WOR-3</taxon>
    </lineage>
</organism>
<dbReference type="GO" id="GO:0016491">
    <property type="term" value="F:oxidoreductase activity"/>
    <property type="evidence" value="ECO:0007669"/>
    <property type="project" value="UniProtKB-KW"/>
</dbReference>
<protein>
    <recommendedName>
        <fullName evidence="4">FAD/NAD(P)-binding domain-containing protein</fullName>
    </recommendedName>
</protein>
<evidence type="ECO:0000256" key="1">
    <source>
        <dbReference type="ARBA" id="ARBA00022630"/>
    </source>
</evidence>
<dbReference type="InterPro" id="IPR023753">
    <property type="entry name" value="FAD/NAD-binding_dom"/>
</dbReference>
<evidence type="ECO:0000313" key="5">
    <source>
        <dbReference type="EMBL" id="OGC39253.1"/>
    </source>
</evidence>
<keyword evidence="2" id="KW-0560">Oxidoreductase</keyword>
<sequence length="333" mass="36965">MRRIPCIAIIGAGPAGIAAAIQLVRYGYKPMLFEKNKPGGLLGNAFKVENYPGFPEGLSGIDFAEKLSAHLKKYKIPVIMQEVKSVVHKKGQYIIEAEKKMKADILVIASGTKPKRLSLSLPARSLKILSEIYAIRNERHRTIAIIGAGDAALDYALNLCRYNKVILINRRDQIKGLSVLSERLKTEIRNGRVKYLRNAVITKIEDATDGIYLYVRRNSLKKYFCHHAVLAIGREPALDFLPRSFLKHFPNGNRSLYFIGDVKNGDLRQTSIAIGDGMKAAMTINEVIESLNYSKLLKGKPNLDPPLLKGNPNSDPPLLKGKPNSNPPLLKGE</sequence>
<name>A0A1F4U4M7_UNCW3</name>
<proteinExistence type="predicted"/>
<evidence type="ECO:0000256" key="3">
    <source>
        <dbReference type="SAM" id="MobiDB-lite"/>
    </source>
</evidence>